<keyword evidence="5" id="KW-1185">Reference proteome</keyword>
<gene>
    <name evidence="4" type="ORF">BBK36DRAFT_1120951</name>
</gene>
<comment type="similarity">
    <text evidence="1">Belongs to the short-chain dehydrogenases/reductases (SDR) family.</text>
</comment>
<dbReference type="PRINTS" id="PR00081">
    <property type="entry name" value="GDHRDH"/>
</dbReference>
<evidence type="ECO:0000313" key="5">
    <source>
        <dbReference type="Proteomes" id="UP000241546"/>
    </source>
</evidence>
<keyword evidence="2" id="KW-0521">NADP</keyword>
<evidence type="ECO:0000256" key="1">
    <source>
        <dbReference type="ARBA" id="ARBA00006484"/>
    </source>
</evidence>
<dbReference type="SUPFAM" id="SSF51735">
    <property type="entry name" value="NAD(P)-binding Rossmann-fold domains"/>
    <property type="match status" value="1"/>
</dbReference>
<evidence type="ECO:0000313" key="4">
    <source>
        <dbReference type="EMBL" id="PTB65896.1"/>
    </source>
</evidence>
<organism evidence="4 5">
    <name type="scientific">Trichoderma citrinoviride</name>
    <dbReference type="NCBI Taxonomy" id="58853"/>
    <lineage>
        <taxon>Eukaryota</taxon>
        <taxon>Fungi</taxon>
        <taxon>Dikarya</taxon>
        <taxon>Ascomycota</taxon>
        <taxon>Pezizomycotina</taxon>
        <taxon>Sordariomycetes</taxon>
        <taxon>Hypocreomycetidae</taxon>
        <taxon>Hypocreales</taxon>
        <taxon>Hypocreaceae</taxon>
        <taxon>Trichoderma</taxon>
    </lineage>
</organism>
<dbReference type="Pfam" id="PF13561">
    <property type="entry name" value="adh_short_C2"/>
    <property type="match status" value="1"/>
</dbReference>
<sequence>MHTSPTLQSHPVLPVNGAARPAAPSHLLPEFSLKDKVVVVSGGGRGLGLVQAEALMEAGAVVHCIDILPDPSSDPTSEFAVVAGRAKKELNSHLTYHQVDVTEEPQVKEVFEKVAEKEGRLDGCLVAAGINYESPALEYSPEQIDRMLRINIKGAFLTAQGAARIMVRFGTPGSICLIASMSGTIANRGMFASLYNTSKAGVMQMGRSLAAEWGVHGIRVNTLSPGYCLTQMLLNLFEEYPERKRQWPTENMLQRFSEPHEYRGAAVFLLSDASSFMTGSDLRIDGGHSAW</sequence>
<dbReference type="GO" id="GO:0016616">
    <property type="term" value="F:oxidoreductase activity, acting on the CH-OH group of donors, NAD or NADP as acceptor"/>
    <property type="evidence" value="ECO:0007669"/>
    <property type="project" value="UniProtKB-ARBA"/>
</dbReference>
<dbReference type="AlphaFoldDB" id="A0A2T4B996"/>
<dbReference type="Proteomes" id="UP000241546">
    <property type="component" value="Unassembled WGS sequence"/>
</dbReference>
<dbReference type="OrthoDB" id="1669814at2759"/>
<name>A0A2T4B996_9HYPO</name>
<dbReference type="InterPro" id="IPR036291">
    <property type="entry name" value="NAD(P)-bd_dom_sf"/>
</dbReference>
<proteinExistence type="inferred from homology"/>
<protein>
    <submittedName>
        <fullName evidence="4">NAD(P)-binding protein</fullName>
    </submittedName>
</protein>
<accession>A0A2T4B996</accession>
<dbReference type="Gene3D" id="3.40.50.720">
    <property type="entry name" value="NAD(P)-binding Rossmann-like Domain"/>
    <property type="match status" value="1"/>
</dbReference>
<dbReference type="EMBL" id="KZ680214">
    <property type="protein sequence ID" value="PTB65896.1"/>
    <property type="molecule type" value="Genomic_DNA"/>
</dbReference>
<dbReference type="RefSeq" id="XP_024749216.1">
    <property type="nucleotide sequence ID" value="XM_024890762.1"/>
</dbReference>
<evidence type="ECO:0000256" key="2">
    <source>
        <dbReference type="ARBA" id="ARBA00022857"/>
    </source>
</evidence>
<evidence type="ECO:0000256" key="3">
    <source>
        <dbReference type="ARBA" id="ARBA00023002"/>
    </source>
</evidence>
<dbReference type="FunFam" id="3.40.50.720:FF:000245">
    <property type="entry name" value="Short chain dehydrogenase, putative"/>
    <property type="match status" value="1"/>
</dbReference>
<dbReference type="InterPro" id="IPR002347">
    <property type="entry name" value="SDR_fam"/>
</dbReference>
<dbReference type="InterPro" id="IPR020904">
    <property type="entry name" value="Sc_DH/Rdtase_CS"/>
</dbReference>
<dbReference type="PANTHER" id="PTHR43008">
    <property type="entry name" value="BENZIL REDUCTASE"/>
    <property type="match status" value="1"/>
</dbReference>
<keyword evidence="3" id="KW-0560">Oxidoreductase</keyword>
<dbReference type="GO" id="GO:0050664">
    <property type="term" value="F:oxidoreductase activity, acting on NAD(P)H, oxygen as acceptor"/>
    <property type="evidence" value="ECO:0007669"/>
    <property type="project" value="TreeGrafter"/>
</dbReference>
<dbReference type="PANTHER" id="PTHR43008:SF4">
    <property type="entry name" value="CHAIN DEHYDROGENASE, PUTATIVE (AFU_ORTHOLOGUE AFUA_4G08710)-RELATED"/>
    <property type="match status" value="1"/>
</dbReference>
<reference evidence="5" key="1">
    <citation type="submission" date="2016-07" db="EMBL/GenBank/DDBJ databases">
        <title>Multiple horizontal gene transfer events from other fungi enriched the ability of initially mycotrophic Trichoderma (Ascomycota) to feed on dead plant biomass.</title>
        <authorList>
            <consortium name="DOE Joint Genome Institute"/>
            <person name="Atanasova L."/>
            <person name="Chenthamara K."/>
            <person name="Zhang J."/>
            <person name="Grujic M."/>
            <person name="Henrissat B."/>
            <person name="Kuo A."/>
            <person name="Aerts A."/>
            <person name="Salamov A."/>
            <person name="Lipzen A."/>
            <person name="Labutti K."/>
            <person name="Barry K."/>
            <person name="Miao Y."/>
            <person name="Rahimi M.J."/>
            <person name="Shen Q."/>
            <person name="Grigoriev I.V."/>
            <person name="Kubicek C.P."/>
            <person name="Druzhinina I.S."/>
        </authorList>
    </citation>
    <scope>NUCLEOTIDE SEQUENCE [LARGE SCALE GENOMIC DNA]</scope>
    <source>
        <strain evidence="5">TUCIM 6016</strain>
    </source>
</reference>
<dbReference type="PROSITE" id="PS00061">
    <property type="entry name" value="ADH_SHORT"/>
    <property type="match status" value="1"/>
</dbReference>
<dbReference type="GeneID" id="36598880"/>